<evidence type="ECO:0000313" key="2">
    <source>
        <dbReference type="Proteomes" id="UP000615455"/>
    </source>
</evidence>
<organism evidence="1 2">
    <name type="scientific">Paenibacillus marchantiophytorum</name>
    <dbReference type="NCBI Taxonomy" id="1619310"/>
    <lineage>
        <taxon>Bacteria</taxon>
        <taxon>Bacillati</taxon>
        <taxon>Bacillota</taxon>
        <taxon>Bacilli</taxon>
        <taxon>Bacillales</taxon>
        <taxon>Paenibacillaceae</taxon>
        <taxon>Paenibacillus</taxon>
    </lineage>
</organism>
<protein>
    <submittedName>
        <fullName evidence="1">Uncharacterized protein</fullName>
    </submittedName>
</protein>
<gene>
    <name evidence="1" type="ORF">GCM10008018_45620</name>
</gene>
<sequence>MESYNSIGIATITSRGISFNSLFYSCSRAISEQWYEYAKLHGETQIMVLYNNSDLSKIWIQLVNSRFEIGETDVAYLLVREEVCNSKLERYFESIQKLKSLRETQRKVENR</sequence>
<reference evidence="2" key="1">
    <citation type="journal article" date="2019" name="Int. J. Syst. Evol. Microbiol.">
        <title>The Global Catalogue of Microorganisms (GCM) 10K type strain sequencing project: providing services to taxonomists for standard genome sequencing and annotation.</title>
        <authorList>
            <consortium name="The Broad Institute Genomics Platform"/>
            <consortium name="The Broad Institute Genome Sequencing Center for Infectious Disease"/>
            <person name="Wu L."/>
            <person name="Ma J."/>
        </authorList>
    </citation>
    <scope>NUCLEOTIDE SEQUENCE [LARGE SCALE GENOMIC DNA]</scope>
    <source>
        <strain evidence="2">CGMCC 1.15043</strain>
    </source>
</reference>
<dbReference type="EMBL" id="BMHE01000027">
    <property type="protein sequence ID" value="GFZ94035.1"/>
    <property type="molecule type" value="Genomic_DNA"/>
</dbReference>
<dbReference type="RefSeq" id="WP_189015328.1">
    <property type="nucleotide sequence ID" value="NZ_BMHE01000027.1"/>
</dbReference>
<dbReference type="Proteomes" id="UP000615455">
    <property type="component" value="Unassembled WGS sequence"/>
</dbReference>
<keyword evidence="2" id="KW-1185">Reference proteome</keyword>
<accession>A0ABQ1F096</accession>
<evidence type="ECO:0000313" key="1">
    <source>
        <dbReference type="EMBL" id="GFZ94035.1"/>
    </source>
</evidence>
<name>A0ABQ1F096_9BACL</name>
<comment type="caution">
    <text evidence="1">The sequence shown here is derived from an EMBL/GenBank/DDBJ whole genome shotgun (WGS) entry which is preliminary data.</text>
</comment>
<proteinExistence type="predicted"/>